<accession>A0AA48KRY5</accession>
<protein>
    <submittedName>
        <fullName evidence="2">Uncharacterized protein</fullName>
    </submittedName>
</protein>
<dbReference type="Proteomes" id="UP001333710">
    <property type="component" value="Chromosome"/>
</dbReference>
<keyword evidence="3" id="KW-1185">Reference proteome</keyword>
<proteinExistence type="predicted"/>
<evidence type="ECO:0000313" key="3">
    <source>
        <dbReference type="Proteomes" id="UP001333710"/>
    </source>
</evidence>
<feature type="region of interest" description="Disordered" evidence="1">
    <location>
        <begin position="183"/>
        <end position="220"/>
    </location>
</feature>
<dbReference type="EMBL" id="AP027272">
    <property type="protein sequence ID" value="BDX05914.1"/>
    <property type="molecule type" value="Genomic_DNA"/>
</dbReference>
<dbReference type="AlphaFoldDB" id="A0AA48KRY5"/>
<feature type="compositionally biased region" description="Basic and acidic residues" evidence="1">
    <location>
        <begin position="183"/>
        <end position="199"/>
    </location>
</feature>
<sequence>MFGAMALSGCAATGNGQSPFSSLTTGIGEVFKSESDSAKFSNHISAGQVNEALVLALDEADYDEEQGTIDDQLWAMQVATIYRMQGDYDRSNQFFDLIEDVMYAEDTENMVESTGETITSSLTNDTYLDYEQAVYDSIMVNTYKAMNFTAAGDKVNARVEWNRSDDRQRRAADFFAARINEKKEAQEKAAEEEKAKAAEENSSTSDGANEQAEESVDKSLSEAEKILAKEGIDMSGWTAYDGYINPFSTFMHGLFFMLTAQDTADVGKAVDSFTRVSGITNTAVANETLSLAQNILSGDTQLKDVKNTWVIFEEGEMAKLDEFRIDLPVFLVSSNVNYVGMALPKLVEQPDHFGGFLVNGVSSEVVADMDKIIKAEFKEEFPMTLTREITRTIVKTVAQKQVNDNNAYLGFAAGILQAATTEADTRTWSILPKTFQGLMLENGGQTSIQIDSAGFAQPLSVDIDPNKNNIVYVKAINPMIAPSVEVISL</sequence>
<gene>
    <name evidence="2" type="ORF">MACH26_14350</name>
</gene>
<evidence type="ECO:0000256" key="1">
    <source>
        <dbReference type="SAM" id="MobiDB-lite"/>
    </source>
</evidence>
<name>A0AA48KRY5_9ALTE</name>
<reference evidence="2" key="1">
    <citation type="submission" date="2023-01" db="EMBL/GenBank/DDBJ databases">
        <title>Complete genome sequence of Planctobacterium marinum strain Dej080120_11.</title>
        <authorList>
            <person name="Ueki S."/>
            <person name="Maruyama F."/>
        </authorList>
    </citation>
    <scope>NUCLEOTIDE SEQUENCE</scope>
    <source>
        <strain evidence="2">Dej080120_11</strain>
    </source>
</reference>
<organism evidence="2 3">
    <name type="scientific">Planctobacterium marinum</name>
    <dbReference type="NCBI Taxonomy" id="1631968"/>
    <lineage>
        <taxon>Bacteria</taxon>
        <taxon>Pseudomonadati</taxon>
        <taxon>Pseudomonadota</taxon>
        <taxon>Gammaproteobacteria</taxon>
        <taxon>Alteromonadales</taxon>
        <taxon>Alteromonadaceae</taxon>
        <taxon>Planctobacterium</taxon>
    </lineage>
</organism>
<evidence type="ECO:0000313" key="2">
    <source>
        <dbReference type="EMBL" id="BDX05914.1"/>
    </source>
</evidence>
<dbReference type="KEGG" id="pmaw:MACH26_14350"/>